<keyword evidence="4" id="KW-1185">Reference proteome</keyword>
<feature type="signal peptide" evidence="1">
    <location>
        <begin position="1"/>
        <end position="18"/>
    </location>
</feature>
<dbReference type="InterPro" id="IPR005184">
    <property type="entry name" value="DUF306_Meta_HslJ"/>
</dbReference>
<dbReference type="Gene3D" id="2.40.128.270">
    <property type="match status" value="1"/>
</dbReference>
<dbReference type="EMBL" id="JABKKF010000007">
    <property type="protein sequence ID" value="NPD92411.1"/>
    <property type="molecule type" value="Genomic_DNA"/>
</dbReference>
<reference evidence="3 4" key="1">
    <citation type="submission" date="2020-05" db="EMBL/GenBank/DDBJ databases">
        <title>Distinct polysaccharide utilization as determinants for interspecies competition between intestinal Prevotella spp.</title>
        <authorList>
            <person name="Galvez E.J.C."/>
            <person name="Iljazovic A."/>
            <person name="Strowig T."/>
        </authorList>
    </citation>
    <scope>NUCLEOTIDE SEQUENCE [LARGE SCALE GENOMIC DNA]</scope>
    <source>
        <strain evidence="3 4">PMUR</strain>
    </source>
</reference>
<keyword evidence="1" id="KW-0732">Signal</keyword>
<gene>
    <name evidence="3" type="ORF">HPS56_08660</name>
</gene>
<feature type="domain" description="DUF306" evidence="2">
    <location>
        <begin position="29"/>
        <end position="136"/>
    </location>
</feature>
<dbReference type="RefSeq" id="WP_172275743.1">
    <property type="nucleotide sequence ID" value="NZ_CASGMU010000006.1"/>
</dbReference>
<protein>
    <submittedName>
        <fullName evidence="3">META domain-containing protein</fullName>
    </submittedName>
</protein>
<dbReference type="PANTHER" id="PTHR35535:SF1">
    <property type="entry name" value="HEAT SHOCK PROTEIN HSLJ"/>
    <property type="match status" value="1"/>
</dbReference>
<dbReference type="Proteomes" id="UP000714420">
    <property type="component" value="Unassembled WGS sequence"/>
</dbReference>
<evidence type="ECO:0000256" key="1">
    <source>
        <dbReference type="SAM" id="SignalP"/>
    </source>
</evidence>
<name>A0ABX2AR33_9BACT</name>
<sequence length="139" mass="15092">MKKIFAALVLGSALASCATGSKTSGMASLEGEWSVVSIDGEKVIVPEHQDAPFIGFDMEKKHIYGSTSCNRLTGGLNIDEKRSAIDFSAMGSTRMMCPDMKIEDGLLNAFGRVKTYEVKKDVMKLKDANGKPVIELKKK</sequence>
<comment type="caution">
    <text evidence="3">The sequence shown here is derived from an EMBL/GenBank/DDBJ whole genome shotgun (WGS) entry which is preliminary data.</text>
</comment>
<evidence type="ECO:0000259" key="2">
    <source>
        <dbReference type="Pfam" id="PF03724"/>
    </source>
</evidence>
<dbReference type="InterPro" id="IPR053147">
    <property type="entry name" value="Hsp_HslJ-like"/>
</dbReference>
<dbReference type="Pfam" id="PF03724">
    <property type="entry name" value="META"/>
    <property type="match status" value="1"/>
</dbReference>
<evidence type="ECO:0000313" key="4">
    <source>
        <dbReference type="Proteomes" id="UP000714420"/>
    </source>
</evidence>
<evidence type="ECO:0000313" key="3">
    <source>
        <dbReference type="EMBL" id="NPD92411.1"/>
    </source>
</evidence>
<feature type="chain" id="PRO_5046876117" evidence="1">
    <location>
        <begin position="19"/>
        <end position="139"/>
    </location>
</feature>
<proteinExistence type="predicted"/>
<organism evidence="3 4">
    <name type="scientific">Xylanibacter muris</name>
    <dbReference type="NCBI Taxonomy" id="2736290"/>
    <lineage>
        <taxon>Bacteria</taxon>
        <taxon>Pseudomonadati</taxon>
        <taxon>Bacteroidota</taxon>
        <taxon>Bacteroidia</taxon>
        <taxon>Bacteroidales</taxon>
        <taxon>Prevotellaceae</taxon>
        <taxon>Xylanibacter</taxon>
    </lineage>
</organism>
<dbReference type="InterPro" id="IPR038670">
    <property type="entry name" value="HslJ-like_sf"/>
</dbReference>
<dbReference type="PROSITE" id="PS51257">
    <property type="entry name" value="PROKAR_LIPOPROTEIN"/>
    <property type="match status" value="1"/>
</dbReference>
<accession>A0ABX2AR33</accession>
<dbReference type="PANTHER" id="PTHR35535">
    <property type="entry name" value="HEAT SHOCK PROTEIN HSLJ"/>
    <property type="match status" value="1"/>
</dbReference>